<gene>
    <name evidence="7" type="ORF">U725_00307</name>
</gene>
<feature type="transmembrane region" description="Helical" evidence="6">
    <location>
        <begin position="305"/>
        <end position="325"/>
    </location>
</feature>
<feature type="transmembrane region" description="Helical" evidence="6">
    <location>
        <begin position="398"/>
        <end position="416"/>
    </location>
</feature>
<evidence type="ECO:0000313" key="8">
    <source>
        <dbReference type="Proteomes" id="UP000028401"/>
    </source>
</evidence>
<evidence type="ECO:0000256" key="6">
    <source>
        <dbReference type="SAM" id="Phobius"/>
    </source>
</evidence>
<feature type="transmembrane region" description="Helical" evidence="6">
    <location>
        <begin position="233"/>
        <end position="256"/>
    </location>
</feature>
<evidence type="ECO:0000256" key="5">
    <source>
        <dbReference type="ARBA" id="ARBA00023136"/>
    </source>
</evidence>
<feature type="transmembrane region" description="Helical" evidence="6">
    <location>
        <begin position="153"/>
        <end position="175"/>
    </location>
</feature>
<comment type="subcellular location">
    <subcellularLocation>
        <location evidence="1">Cell membrane</location>
        <topology evidence="1">Multi-pass membrane protein</topology>
    </subcellularLocation>
</comment>
<evidence type="ECO:0000256" key="3">
    <source>
        <dbReference type="ARBA" id="ARBA00022692"/>
    </source>
</evidence>
<keyword evidence="2" id="KW-1003">Cell membrane</keyword>
<comment type="caution">
    <text evidence="7">The sequence shown here is derived from an EMBL/GenBank/DDBJ whole genome shotgun (WGS) entry which is preliminary data.</text>
</comment>
<dbReference type="InterPro" id="IPR050833">
    <property type="entry name" value="Poly_Biosynth_Transport"/>
</dbReference>
<dbReference type="AlphaFoldDB" id="A0A084AE03"/>
<feature type="transmembrane region" description="Helical" evidence="6">
    <location>
        <begin position="337"/>
        <end position="353"/>
    </location>
</feature>
<feature type="transmembrane region" description="Helical" evidence="6">
    <location>
        <begin position="463"/>
        <end position="485"/>
    </location>
</feature>
<dbReference type="Proteomes" id="UP000028401">
    <property type="component" value="Unassembled WGS sequence"/>
</dbReference>
<feature type="transmembrane region" description="Helical" evidence="6">
    <location>
        <begin position="45"/>
        <end position="69"/>
    </location>
</feature>
<keyword evidence="3 6" id="KW-0812">Transmembrane</keyword>
<proteinExistence type="predicted"/>
<keyword evidence="5 6" id="KW-0472">Membrane</keyword>
<feature type="transmembrane region" description="Helical" evidence="6">
    <location>
        <begin position="12"/>
        <end position="33"/>
    </location>
</feature>
<sequence length="507" mass="57724">MRIQNSLRNMITAVMQIVVTIILRFIAQSYFIHILGLKYQGLNGLFSSIIGMLGIAELGLGTAILFNMYEYIAKRDIETIKSLLKFYQRCYQAIAGFVIIFGLALMPFLHVFVNMSSINENVYVIYLLFLADSAFSYLLIYKQSILIAHQKKHLINLADLAYTIIYNLGQIALLILTHNYILILLLVLFLRLAENIMISRVADRRYPYIKDKNVQLLDKKIARRLIKQMKGQAFHVIGGFVVFGTDNMIISSFLGLTVMGLYSNYLLITNTLNSFLLQVVGSVTPSVGDLLTEKNSKENFKVHQHLTFICFWLYSFSAIGIYIVTQPFIELWLGKNYLLSGGVLLVVALNFYVQGMRSPMTVFQQAAGIFYENRFVPVAEAITNLIASIVLIKYLGLAGVLLGTIICTMILYGYSFPKYTFVPIFKKKVSVYVIEQLSYLFIFALLFISTVVVSHFLDVSNVWGNFILKIVICLIIPNALLILLFRKSREFRYFRSLVNGLFSKNNS</sequence>
<feature type="transmembrane region" description="Helical" evidence="6">
    <location>
        <begin position="437"/>
        <end position="457"/>
    </location>
</feature>
<protein>
    <submittedName>
        <fullName evidence="7">Membrane protein for polysaccharide transport</fullName>
    </submittedName>
</protein>
<dbReference type="EMBL" id="AZSI01000007">
    <property type="protein sequence ID" value="KEY63532.1"/>
    <property type="molecule type" value="Genomic_DNA"/>
</dbReference>
<feature type="transmembrane region" description="Helical" evidence="6">
    <location>
        <begin position="123"/>
        <end position="141"/>
    </location>
</feature>
<reference evidence="7 8" key="1">
    <citation type="submission" date="2014-06" db="EMBL/GenBank/DDBJ databases">
        <title>Draft genome sequence of the putrescine producing strain Lactococcus lactis subsp cremoris GE214.</title>
        <authorList>
            <person name="Ladero V."/>
            <person name="Linares D.M."/>
            <person name="del Rio B."/>
            <person name="Mayo B."/>
            <person name="Martin M.C."/>
            <person name="Fernandez M."/>
            <person name="Alvarez M.A."/>
        </authorList>
    </citation>
    <scope>NUCLEOTIDE SEQUENCE [LARGE SCALE GENOMIC DNA]</scope>
    <source>
        <strain evidence="7 8">GE214</strain>
    </source>
</reference>
<accession>A0A084AE03</accession>
<evidence type="ECO:0000313" key="7">
    <source>
        <dbReference type="EMBL" id="KEY63532.1"/>
    </source>
</evidence>
<feature type="transmembrane region" description="Helical" evidence="6">
    <location>
        <begin position="90"/>
        <end position="111"/>
    </location>
</feature>
<evidence type="ECO:0000256" key="2">
    <source>
        <dbReference type="ARBA" id="ARBA00022475"/>
    </source>
</evidence>
<evidence type="ECO:0000256" key="4">
    <source>
        <dbReference type="ARBA" id="ARBA00022989"/>
    </source>
</evidence>
<dbReference type="RefSeq" id="WP_011836015.1">
    <property type="nucleotide sequence ID" value="NZ_AZSI01000007.1"/>
</dbReference>
<name>A0A084AE03_LACLC</name>
<organism evidence="7 8">
    <name type="scientific">Lactococcus cremoris subsp. cremoris GE214</name>
    <dbReference type="NCBI Taxonomy" id="1415168"/>
    <lineage>
        <taxon>Bacteria</taxon>
        <taxon>Bacillati</taxon>
        <taxon>Bacillota</taxon>
        <taxon>Bacilli</taxon>
        <taxon>Lactobacillales</taxon>
        <taxon>Streptococcaceae</taxon>
        <taxon>Lactococcus</taxon>
        <taxon>Lactococcus cremoris subsp. cremoris</taxon>
    </lineage>
</organism>
<dbReference type="PATRIC" id="fig|1415168.3.peg.320"/>
<keyword evidence="4 6" id="KW-1133">Transmembrane helix</keyword>
<dbReference type="PANTHER" id="PTHR30250">
    <property type="entry name" value="PST FAMILY PREDICTED COLANIC ACID TRANSPORTER"/>
    <property type="match status" value="1"/>
</dbReference>
<dbReference type="PANTHER" id="PTHR30250:SF26">
    <property type="entry name" value="PSMA PROTEIN"/>
    <property type="match status" value="1"/>
</dbReference>
<feature type="transmembrane region" description="Helical" evidence="6">
    <location>
        <begin position="181"/>
        <end position="202"/>
    </location>
</feature>
<dbReference type="GO" id="GO:0005886">
    <property type="term" value="C:plasma membrane"/>
    <property type="evidence" value="ECO:0007669"/>
    <property type="project" value="UniProtKB-SubCell"/>
</dbReference>
<evidence type="ECO:0000256" key="1">
    <source>
        <dbReference type="ARBA" id="ARBA00004651"/>
    </source>
</evidence>